<evidence type="ECO:0000313" key="12">
    <source>
        <dbReference type="Proteomes" id="UP000673394"/>
    </source>
</evidence>
<keyword evidence="6" id="KW-0731">Sigma factor</keyword>
<gene>
    <name evidence="11" type="primary">rpoN</name>
    <name evidence="11" type="ORF">I8J30_14415</name>
</gene>
<dbReference type="Gene3D" id="1.10.10.60">
    <property type="entry name" value="Homeodomain-like"/>
    <property type="match status" value="1"/>
</dbReference>
<keyword evidence="8" id="KW-0804">Transcription</keyword>
<dbReference type="EMBL" id="JAGKSP010000005">
    <property type="protein sequence ID" value="MBP3963907.1"/>
    <property type="molecule type" value="Genomic_DNA"/>
</dbReference>
<reference evidence="11 12" key="1">
    <citation type="submission" date="2021-04" db="EMBL/GenBank/DDBJ databases">
        <title>Paenibacillus sp. DLE-14 whole genome sequence.</title>
        <authorList>
            <person name="Ham Y.J."/>
        </authorList>
    </citation>
    <scope>NUCLEOTIDE SEQUENCE [LARGE SCALE GENOMIC DNA]</scope>
    <source>
        <strain evidence="11 12">DLE-14</strain>
    </source>
</reference>
<comment type="caution">
    <text evidence="11">The sequence shown here is derived from an EMBL/GenBank/DDBJ whole genome shotgun (WGS) entry which is preliminary data.</text>
</comment>
<keyword evidence="4" id="KW-0548">Nucleotidyltransferase</keyword>
<evidence type="ECO:0000256" key="6">
    <source>
        <dbReference type="ARBA" id="ARBA00023082"/>
    </source>
</evidence>
<dbReference type="Pfam" id="PF04552">
    <property type="entry name" value="Sigma54_DBD"/>
    <property type="match status" value="1"/>
</dbReference>
<dbReference type="PANTHER" id="PTHR32248">
    <property type="entry name" value="RNA POLYMERASE SIGMA-54 FACTOR"/>
    <property type="match status" value="1"/>
</dbReference>
<dbReference type="PROSITE" id="PS50044">
    <property type="entry name" value="SIGMA54_3"/>
    <property type="match status" value="1"/>
</dbReference>
<protein>
    <submittedName>
        <fullName evidence="11">RNA polymerase factor sigma-54</fullName>
    </submittedName>
</protein>
<evidence type="ECO:0000256" key="3">
    <source>
        <dbReference type="ARBA" id="ARBA00022679"/>
    </source>
</evidence>
<dbReference type="PIRSF" id="PIRSF000774">
    <property type="entry name" value="RpoN"/>
    <property type="match status" value="1"/>
</dbReference>
<dbReference type="Pfam" id="PF00309">
    <property type="entry name" value="Sigma54_AID"/>
    <property type="match status" value="1"/>
</dbReference>
<dbReference type="Pfam" id="PF04963">
    <property type="entry name" value="Sigma54_CBD"/>
    <property type="match status" value="1"/>
</dbReference>
<evidence type="ECO:0000256" key="4">
    <source>
        <dbReference type="ARBA" id="ARBA00022695"/>
    </source>
</evidence>
<evidence type="ECO:0000256" key="8">
    <source>
        <dbReference type="ARBA" id="ARBA00023163"/>
    </source>
</evidence>
<keyword evidence="7" id="KW-0238">DNA-binding</keyword>
<organism evidence="11 12">
    <name type="scientific">Paenibacillus lignilyticus</name>
    <dbReference type="NCBI Taxonomy" id="1172615"/>
    <lineage>
        <taxon>Bacteria</taxon>
        <taxon>Bacillati</taxon>
        <taxon>Bacillota</taxon>
        <taxon>Bacilli</taxon>
        <taxon>Bacillales</taxon>
        <taxon>Paenibacillaceae</taxon>
        <taxon>Paenibacillus</taxon>
    </lineage>
</organism>
<feature type="domain" description="RNA polymerase sigma factor 54 DNA-binding" evidence="9">
    <location>
        <begin position="281"/>
        <end position="438"/>
    </location>
</feature>
<evidence type="ECO:0000313" key="11">
    <source>
        <dbReference type="EMBL" id="MBP3963907.1"/>
    </source>
</evidence>
<dbReference type="InterPro" id="IPR007634">
    <property type="entry name" value="RNA_pol_sigma_54_DNA-bd"/>
</dbReference>
<dbReference type="PROSITE" id="PS00718">
    <property type="entry name" value="SIGMA54_2"/>
    <property type="match status" value="1"/>
</dbReference>
<accession>A0ABS5CD37</accession>
<dbReference type="RefSeq" id="WP_210658760.1">
    <property type="nucleotide sequence ID" value="NZ_JAGKSP010000005.1"/>
</dbReference>
<feature type="domain" description="RNA polymerase sigma factor 54 core-binding" evidence="10">
    <location>
        <begin position="83"/>
        <end position="265"/>
    </location>
</feature>
<dbReference type="Gene3D" id="1.10.10.1330">
    <property type="entry name" value="RNA polymerase sigma-54 factor, core-binding domain"/>
    <property type="match status" value="1"/>
</dbReference>
<dbReference type="InterPro" id="IPR007046">
    <property type="entry name" value="RNA_pol_sigma_54_core-bd"/>
</dbReference>
<evidence type="ECO:0000256" key="1">
    <source>
        <dbReference type="ARBA" id="ARBA00008798"/>
    </source>
</evidence>
<name>A0ABS5CD37_9BACL</name>
<evidence type="ECO:0000256" key="7">
    <source>
        <dbReference type="ARBA" id="ARBA00023125"/>
    </source>
</evidence>
<dbReference type="NCBIfam" id="TIGR02395">
    <property type="entry name" value="rpoN_sigma"/>
    <property type="match status" value="1"/>
</dbReference>
<evidence type="ECO:0000256" key="5">
    <source>
        <dbReference type="ARBA" id="ARBA00023015"/>
    </source>
</evidence>
<keyword evidence="3" id="KW-0808">Transferase</keyword>
<dbReference type="Proteomes" id="UP000673394">
    <property type="component" value="Unassembled WGS sequence"/>
</dbReference>
<dbReference type="PANTHER" id="PTHR32248:SF4">
    <property type="entry name" value="RNA POLYMERASE SIGMA-54 FACTOR"/>
    <property type="match status" value="1"/>
</dbReference>
<evidence type="ECO:0000256" key="2">
    <source>
        <dbReference type="ARBA" id="ARBA00022478"/>
    </source>
</evidence>
<dbReference type="InterPro" id="IPR038709">
    <property type="entry name" value="RpoN_core-bd_sf"/>
</dbReference>
<keyword evidence="5" id="KW-0805">Transcription regulation</keyword>
<keyword evidence="2" id="KW-0240">DNA-directed RNA polymerase</keyword>
<dbReference type="InterPro" id="IPR000394">
    <property type="entry name" value="RNA_pol_sigma_54"/>
</dbReference>
<evidence type="ECO:0000259" key="9">
    <source>
        <dbReference type="Pfam" id="PF04552"/>
    </source>
</evidence>
<dbReference type="PRINTS" id="PR00045">
    <property type="entry name" value="SIGMA54FCT"/>
</dbReference>
<dbReference type="PROSITE" id="PS00717">
    <property type="entry name" value="SIGMA54_1"/>
    <property type="match status" value="1"/>
</dbReference>
<keyword evidence="12" id="KW-1185">Reference proteome</keyword>
<comment type="similarity">
    <text evidence="1">Belongs to the sigma-54 factor family.</text>
</comment>
<sequence>MTSRYGFGMYQQQKPHMHMSPQLQQAIKILQLPTSDLLEFLQSELEDNPFLEAMDGHGGAGLGVDWSRGPRSAAPLDYLAADQGLTLEKHLNEQLRFDSEISGALRKVVDFVIGNLDANGYLDCPPEQIAGELRIALSEVEQALSYVQGLEPAGVGARNLAECLLLQVRRTEGFSPLVVTLITSHLEAVADYHIPKLMRLLHVSQEEIVSAIRFIKSLNPRPGAAYQSRHADYIIPDVLIRMVGDQFVVSVQESAAPRLRVNSNYEGIAKELGRSDESGRYLLAKRSAAAFLLKCLEQRRLTLLRVTRAIVEEQEAFFRGGADHLKPMVLKHIAEKVDLHESTVSRAVAGKYAQTPWGTYELGYFFPSGFNSGQEDAATAERVKAKLREMVEQEAGGAPYSDQQLALLLEGEGIPISRRTVAKYREELGIASSFKRKRTKEQGR</sequence>
<proteinExistence type="inferred from homology"/>
<evidence type="ECO:0000259" key="10">
    <source>
        <dbReference type="Pfam" id="PF04963"/>
    </source>
</evidence>